<evidence type="ECO:0000313" key="3">
    <source>
        <dbReference type="Proteomes" id="UP000001683"/>
    </source>
</evidence>
<proteinExistence type="predicted"/>
<protein>
    <submittedName>
        <fullName evidence="2">Uncharacterized protein</fullName>
    </submittedName>
</protein>
<dbReference type="Proteomes" id="UP000001683">
    <property type="component" value="Chromosome"/>
</dbReference>
<sequence>MCKKNSNCKYPHKLTDKPSKCSPEQIRECHGDAKEHECEHDDE</sequence>
<dbReference type="InParanoid" id="B2A0K9"/>
<feature type="compositionally biased region" description="Basic and acidic residues" evidence="1">
    <location>
        <begin position="13"/>
        <end position="23"/>
    </location>
</feature>
<keyword evidence="3" id="KW-1185">Reference proteome</keyword>
<dbReference type="RefSeq" id="WP_012447447.1">
    <property type="nucleotide sequence ID" value="NC_010718.1"/>
</dbReference>
<evidence type="ECO:0000256" key="1">
    <source>
        <dbReference type="SAM" id="MobiDB-lite"/>
    </source>
</evidence>
<dbReference type="HOGENOM" id="CLU_211395_1_0_9"/>
<dbReference type="STRING" id="457570.Nther_0986"/>
<dbReference type="KEGG" id="nth:Nther_0986"/>
<dbReference type="AlphaFoldDB" id="B2A0K9"/>
<accession>B2A0K9</accession>
<feature type="region of interest" description="Disordered" evidence="1">
    <location>
        <begin position="1"/>
        <end position="23"/>
    </location>
</feature>
<name>B2A0K9_NATTJ</name>
<gene>
    <name evidence="2" type="ordered locus">Nther_0986</name>
</gene>
<dbReference type="EMBL" id="CP001034">
    <property type="protein sequence ID" value="ACB84570.1"/>
    <property type="molecule type" value="Genomic_DNA"/>
</dbReference>
<reference evidence="2 3" key="2">
    <citation type="journal article" date="2011" name="J. Bacteriol.">
        <title>Complete genome sequence of the anaerobic, halophilic alkalithermophile Natranaerobius thermophilus JW/NM-WN-LF.</title>
        <authorList>
            <person name="Zhao B."/>
            <person name="Mesbah N.M."/>
            <person name="Dalin E."/>
            <person name="Goodwin L."/>
            <person name="Nolan M."/>
            <person name="Pitluck S."/>
            <person name="Chertkov O."/>
            <person name="Brettin T.S."/>
            <person name="Han J."/>
            <person name="Larimer F.W."/>
            <person name="Land M.L."/>
            <person name="Hauser L."/>
            <person name="Kyrpides N."/>
            <person name="Wiegel J."/>
        </authorList>
    </citation>
    <scope>NUCLEOTIDE SEQUENCE [LARGE SCALE GENOMIC DNA]</scope>
    <source>
        <strain evidence="3">ATCC BAA-1301 / DSM 18059 / JW/NM-WN-LF</strain>
    </source>
</reference>
<evidence type="ECO:0000313" key="2">
    <source>
        <dbReference type="EMBL" id="ACB84570.1"/>
    </source>
</evidence>
<reference evidence="2 3" key="1">
    <citation type="submission" date="2008-04" db="EMBL/GenBank/DDBJ databases">
        <title>Complete sequence of chromosome of Natranaerobius thermophilus JW/NM-WN-LF.</title>
        <authorList>
            <consortium name="US DOE Joint Genome Institute"/>
            <person name="Copeland A."/>
            <person name="Lucas S."/>
            <person name="Lapidus A."/>
            <person name="Glavina del Rio T."/>
            <person name="Dalin E."/>
            <person name="Tice H."/>
            <person name="Bruce D."/>
            <person name="Goodwin L."/>
            <person name="Pitluck S."/>
            <person name="Chertkov O."/>
            <person name="Brettin T."/>
            <person name="Detter J.C."/>
            <person name="Han C."/>
            <person name="Kuske C.R."/>
            <person name="Schmutz J."/>
            <person name="Larimer F."/>
            <person name="Land M."/>
            <person name="Hauser L."/>
            <person name="Kyrpides N."/>
            <person name="Lykidis A."/>
            <person name="Mesbah N.M."/>
            <person name="Wiegel J."/>
        </authorList>
    </citation>
    <scope>NUCLEOTIDE SEQUENCE [LARGE SCALE GENOMIC DNA]</scope>
    <source>
        <strain evidence="3">ATCC BAA-1301 / DSM 18059 / JW/NM-WN-LF</strain>
    </source>
</reference>
<organism evidence="2 3">
    <name type="scientific">Natranaerobius thermophilus (strain ATCC BAA-1301 / DSM 18059 / JW/NM-WN-LF)</name>
    <dbReference type="NCBI Taxonomy" id="457570"/>
    <lineage>
        <taxon>Bacteria</taxon>
        <taxon>Bacillati</taxon>
        <taxon>Bacillota</taxon>
        <taxon>Clostridia</taxon>
        <taxon>Natranaerobiales</taxon>
        <taxon>Natranaerobiaceae</taxon>
        <taxon>Natranaerobius</taxon>
    </lineage>
</organism>